<proteinExistence type="inferred from homology"/>
<dbReference type="GO" id="GO:0005829">
    <property type="term" value="C:cytosol"/>
    <property type="evidence" value="ECO:0007669"/>
    <property type="project" value="TreeGrafter"/>
</dbReference>
<comment type="catalytic activity">
    <reaction evidence="5">
        <text>9-ribosyl-trans-zeatin 5'-phosphate + H2O = trans-zeatin + D-ribose 5-phosphate</text>
        <dbReference type="Rhea" id="RHEA:48564"/>
        <dbReference type="ChEBI" id="CHEBI:15377"/>
        <dbReference type="ChEBI" id="CHEBI:16522"/>
        <dbReference type="ChEBI" id="CHEBI:78346"/>
        <dbReference type="ChEBI" id="CHEBI:87947"/>
        <dbReference type="EC" id="3.2.2.n1"/>
    </reaction>
</comment>
<evidence type="ECO:0000313" key="6">
    <source>
        <dbReference type="EMBL" id="KAI0494164.1"/>
    </source>
</evidence>
<comment type="catalytic activity">
    <reaction evidence="4">
        <text>N(6)-(dimethylallyl)adenosine 5'-phosphate + H2O = N(6)-dimethylallyladenine + D-ribose 5-phosphate</text>
        <dbReference type="Rhea" id="RHEA:48560"/>
        <dbReference type="ChEBI" id="CHEBI:15377"/>
        <dbReference type="ChEBI" id="CHEBI:17660"/>
        <dbReference type="ChEBI" id="CHEBI:57526"/>
        <dbReference type="ChEBI" id="CHEBI:78346"/>
        <dbReference type="EC" id="3.2.2.n1"/>
    </reaction>
</comment>
<dbReference type="InterPro" id="IPR031100">
    <property type="entry name" value="LOG_fam"/>
</dbReference>
<dbReference type="PANTHER" id="PTHR31223:SF84">
    <property type="entry name" value="CYTOKININ RIBOSIDE 5'-MONOPHOSPHATE PHOSPHORIBOHYDROLASE"/>
    <property type="match status" value="1"/>
</dbReference>
<dbReference type="GO" id="GO:0005634">
    <property type="term" value="C:nucleus"/>
    <property type="evidence" value="ECO:0007669"/>
    <property type="project" value="TreeGrafter"/>
</dbReference>
<dbReference type="SMR" id="A0A8T3ADP5"/>
<dbReference type="PANTHER" id="PTHR31223">
    <property type="entry name" value="LOG FAMILY PROTEIN YJL055W"/>
    <property type="match status" value="1"/>
</dbReference>
<dbReference type="Proteomes" id="UP000829196">
    <property type="component" value="Unassembled WGS sequence"/>
</dbReference>
<dbReference type="EC" id="3.2.2.n1" evidence="2"/>
<keyword evidence="3" id="KW-0203">Cytokinin biosynthesis</keyword>
<evidence type="ECO:0000256" key="5">
    <source>
        <dbReference type="ARBA" id="ARBA00049153"/>
    </source>
</evidence>
<dbReference type="SUPFAM" id="SSF102405">
    <property type="entry name" value="MCP/YpsA-like"/>
    <property type="match status" value="1"/>
</dbReference>
<dbReference type="Gene3D" id="3.40.50.450">
    <property type="match status" value="1"/>
</dbReference>
<evidence type="ECO:0000256" key="2">
    <source>
        <dbReference type="ARBA" id="ARBA00012205"/>
    </source>
</evidence>
<comment type="similarity">
    <text evidence="1">Belongs to the LOG family.</text>
</comment>
<dbReference type="GO" id="GO:0016799">
    <property type="term" value="F:hydrolase activity, hydrolyzing N-glycosyl compounds"/>
    <property type="evidence" value="ECO:0007669"/>
    <property type="project" value="TreeGrafter"/>
</dbReference>
<dbReference type="OrthoDB" id="414463at2759"/>
<reference evidence="6" key="1">
    <citation type="journal article" date="2022" name="Front. Genet.">
        <title>Chromosome-Scale Assembly of the Dendrobium nobile Genome Provides Insights Into the Molecular Mechanism of the Biosynthesis of the Medicinal Active Ingredient of Dendrobium.</title>
        <authorList>
            <person name="Xu Q."/>
            <person name="Niu S.-C."/>
            <person name="Li K.-L."/>
            <person name="Zheng P.-J."/>
            <person name="Zhang X.-J."/>
            <person name="Jia Y."/>
            <person name="Liu Y."/>
            <person name="Niu Y.-X."/>
            <person name="Yu L.-H."/>
            <person name="Chen D.-F."/>
            <person name="Zhang G.-Q."/>
        </authorList>
    </citation>
    <scope>NUCLEOTIDE SEQUENCE</scope>
    <source>
        <tissue evidence="6">Leaf</tissue>
    </source>
</reference>
<organism evidence="6 7">
    <name type="scientific">Dendrobium nobile</name>
    <name type="common">Orchid</name>
    <dbReference type="NCBI Taxonomy" id="94219"/>
    <lineage>
        <taxon>Eukaryota</taxon>
        <taxon>Viridiplantae</taxon>
        <taxon>Streptophyta</taxon>
        <taxon>Embryophyta</taxon>
        <taxon>Tracheophyta</taxon>
        <taxon>Spermatophyta</taxon>
        <taxon>Magnoliopsida</taxon>
        <taxon>Liliopsida</taxon>
        <taxon>Asparagales</taxon>
        <taxon>Orchidaceae</taxon>
        <taxon>Epidendroideae</taxon>
        <taxon>Malaxideae</taxon>
        <taxon>Dendrobiinae</taxon>
        <taxon>Dendrobium</taxon>
    </lineage>
</organism>
<dbReference type="GO" id="GO:0009691">
    <property type="term" value="P:cytokinin biosynthetic process"/>
    <property type="evidence" value="ECO:0007669"/>
    <property type="project" value="UniProtKB-KW"/>
</dbReference>
<dbReference type="AlphaFoldDB" id="A0A8T3ADP5"/>
<sequence length="81" mass="8943">MVTVRIIPRALLPHEILGETIGAVKTVADMHERKSEMAKQDDAFIALLGGYGTMEELLEMTGWSQIGIPEKPVKMQHVGRA</sequence>
<dbReference type="Pfam" id="PF03641">
    <property type="entry name" value="Lysine_decarbox"/>
    <property type="match status" value="1"/>
</dbReference>
<comment type="caution">
    <text evidence="6">The sequence shown here is derived from an EMBL/GenBank/DDBJ whole genome shotgun (WGS) entry which is preliminary data.</text>
</comment>
<gene>
    <name evidence="6" type="ORF">KFK09_024295</name>
</gene>
<protein>
    <recommendedName>
        <fullName evidence="2">cytokinin riboside 5'-monophosphate phosphoribohydrolase</fullName>
        <ecNumber evidence="2">3.2.2.n1</ecNumber>
    </recommendedName>
</protein>
<keyword evidence="7" id="KW-1185">Reference proteome</keyword>
<evidence type="ECO:0000256" key="1">
    <source>
        <dbReference type="ARBA" id="ARBA00006763"/>
    </source>
</evidence>
<name>A0A8T3ADP5_DENNO</name>
<evidence type="ECO:0000256" key="3">
    <source>
        <dbReference type="ARBA" id="ARBA00022712"/>
    </source>
</evidence>
<evidence type="ECO:0000313" key="7">
    <source>
        <dbReference type="Proteomes" id="UP000829196"/>
    </source>
</evidence>
<accession>A0A8T3ADP5</accession>
<evidence type="ECO:0000256" key="4">
    <source>
        <dbReference type="ARBA" id="ARBA00047718"/>
    </source>
</evidence>
<dbReference type="EMBL" id="JAGYWB010000017">
    <property type="protein sequence ID" value="KAI0494164.1"/>
    <property type="molecule type" value="Genomic_DNA"/>
</dbReference>